<accession>A0A481ZGX8</accession>
<gene>
    <name evidence="1" type="ORF">LCPAC404_02350</name>
</gene>
<sequence length="116" mass="13355">MVFVSMIDNVLDVKFVEEVPSVNTANGVVYVKFVEEVTFVFMVDNVTYVKIAVENQYVFMIYDMINVIFVDQSQIISASEEITIVFDAFIERIQSMTTIAQLVSLIYFLTIQDQKQ</sequence>
<name>A0A481ZGX8_9VIRU</name>
<evidence type="ECO:0000313" key="1">
    <source>
        <dbReference type="EMBL" id="QBK93531.1"/>
    </source>
</evidence>
<reference evidence="1" key="1">
    <citation type="journal article" date="2019" name="MBio">
        <title>Virus Genomes from Deep Sea Sediments Expand the Ocean Megavirome and Support Independent Origins of Viral Gigantism.</title>
        <authorList>
            <person name="Backstrom D."/>
            <person name="Yutin N."/>
            <person name="Jorgensen S.L."/>
            <person name="Dharamshi J."/>
            <person name="Homa F."/>
            <person name="Zaremba-Niedwiedzka K."/>
            <person name="Spang A."/>
            <person name="Wolf Y.I."/>
            <person name="Koonin E.V."/>
            <person name="Ettema T.J."/>
        </authorList>
    </citation>
    <scope>NUCLEOTIDE SEQUENCE</scope>
</reference>
<dbReference type="EMBL" id="MK500597">
    <property type="protein sequence ID" value="QBK93531.1"/>
    <property type="molecule type" value="Genomic_DNA"/>
</dbReference>
<protein>
    <submittedName>
        <fullName evidence="1">Uncharacterized protein</fullName>
    </submittedName>
</protein>
<proteinExistence type="predicted"/>
<organism evidence="1">
    <name type="scientific">Pithovirus LCPAC404</name>
    <dbReference type="NCBI Taxonomy" id="2506597"/>
    <lineage>
        <taxon>Viruses</taxon>
        <taxon>Pithoviruses</taxon>
    </lineage>
</organism>